<gene>
    <name evidence="2" type="ORF">L210DRAFT_3550062</name>
</gene>
<name>A0AAD4BPR6_BOLED</name>
<accession>A0AAD4BPR6</accession>
<sequence length="174" mass="20755">MRLIFSNSYYKNTDISDEQGNKLYTISTPRGWKQVTTITKYDSGKRNRAPQVLCVIEWHRVKKTKFLFGQREMAVDRILYRRPYSWGRYFTGPDGLTYKWKVGFRYCWVMSSLPVVWAHLNPRSWDLLTCYALFFYASSNTKRNTQEHILSSFTDGTLASENRRILRFLRSHPR</sequence>
<protein>
    <recommendedName>
        <fullName evidence="1">DUF6593 domain-containing protein</fullName>
    </recommendedName>
</protein>
<keyword evidence="3" id="KW-1185">Reference proteome</keyword>
<dbReference type="InterPro" id="IPR046528">
    <property type="entry name" value="DUF6593"/>
</dbReference>
<dbReference type="Pfam" id="PF20236">
    <property type="entry name" value="DUF6593"/>
    <property type="match status" value="1"/>
</dbReference>
<comment type="caution">
    <text evidence="2">The sequence shown here is derived from an EMBL/GenBank/DDBJ whole genome shotgun (WGS) entry which is preliminary data.</text>
</comment>
<organism evidence="2 3">
    <name type="scientific">Boletus edulis BED1</name>
    <dbReference type="NCBI Taxonomy" id="1328754"/>
    <lineage>
        <taxon>Eukaryota</taxon>
        <taxon>Fungi</taxon>
        <taxon>Dikarya</taxon>
        <taxon>Basidiomycota</taxon>
        <taxon>Agaricomycotina</taxon>
        <taxon>Agaricomycetes</taxon>
        <taxon>Agaricomycetidae</taxon>
        <taxon>Boletales</taxon>
        <taxon>Boletineae</taxon>
        <taxon>Boletaceae</taxon>
        <taxon>Boletoideae</taxon>
        <taxon>Boletus</taxon>
    </lineage>
</organism>
<feature type="domain" description="DUF6593" evidence="1">
    <location>
        <begin position="11"/>
        <end position="125"/>
    </location>
</feature>
<reference evidence="2" key="1">
    <citation type="submission" date="2019-10" db="EMBL/GenBank/DDBJ databases">
        <authorList>
            <consortium name="DOE Joint Genome Institute"/>
            <person name="Kuo A."/>
            <person name="Miyauchi S."/>
            <person name="Kiss E."/>
            <person name="Drula E."/>
            <person name="Kohler A."/>
            <person name="Sanchez-Garcia M."/>
            <person name="Andreopoulos B."/>
            <person name="Barry K.W."/>
            <person name="Bonito G."/>
            <person name="Buee M."/>
            <person name="Carver A."/>
            <person name="Chen C."/>
            <person name="Cichocki N."/>
            <person name="Clum A."/>
            <person name="Culley D."/>
            <person name="Crous P.W."/>
            <person name="Fauchery L."/>
            <person name="Girlanda M."/>
            <person name="Hayes R."/>
            <person name="Keri Z."/>
            <person name="LaButti K."/>
            <person name="Lipzen A."/>
            <person name="Lombard V."/>
            <person name="Magnuson J."/>
            <person name="Maillard F."/>
            <person name="Morin E."/>
            <person name="Murat C."/>
            <person name="Nolan M."/>
            <person name="Ohm R."/>
            <person name="Pangilinan J."/>
            <person name="Pereira M."/>
            <person name="Perotto S."/>
            <person name="Peter M."/>
            <person name="Riley R."/>
            <person name="Sitrit Y."/>
            <person name="Stielow B."/>
            <person name="Szollosi G."/>
            <person name="Zifcakova L."/>
            <person name="Stursova M."/>
            <person name="Spatafora J.W."/>
            <person name="Tedersoo L."/>
            <person name="Vaario L.-M."/>
            <person name="Yamada A."/>
            <person name="Yan M."/>
            <person name="Wang P."/>
            <person name="Xu J."/>
            <person name="Bruns T."/>
            <person name="Baldrian P."/>
            <person name="Vilgalys R."/>
            <person name="Henrissat B."/>
            <person name="Grigoriev I.V."/>
            <person name="Hibbett D."/>
            <person name="Nagy L.G."/>
            <person name="Martin F.M."/>
        </authorList>
    </citation>
    <scope>NUCLEOTIDE SEQUENCE</scope>
    <source>
        <strain evidence="2">BED1</strain>
    </source>
</reference>
<proteinExistence type="predicted"/>
<reference evidence="2" key="2">
    <citation type="journal article" date="2020" name="Nat. Commun.">
        <title>Large-scale genome sequencing of mycorrhizal fungi provides insights into the early evolution of symbiotic traits.</title>
        <authorList>
            <person name="Miyauchi S."/>
            <person name="Kiss E."/>
            <person name="Kuo A."/>
            <person name="Drula E."/>
            <person name="Kohler A."/>
            <person name="Sanchez-Garcia M."/>
            <person name="Morin E."/>
            <person name="Andreopoulos B."/>
            <person name="Barry K.W."/>
            <person name="Bonito G."/>
            <person name="Buee M."/>
            <person name="Carver A."/>
            <person name="Chen C."/>
            <person name="Cichocki N."/>
            <person name="Clum A."/>
            <person name="Culley D."/>
            <person name="Crous P.W."/>
            <person name="Fauchery L."/>
            <person name="Girlanda M."/>
            <person name="Hayes R.D."/>
            <person name="Keri Z."/>
            <person name="LaButti K."/>
            <person name="Lipzen A."/>
            <person name="Lombard V."/>
            <person name="Magnuson J."/>
            <person name="Maillard F."/>
            <person name="Murat C."/>
            <person name="Nolan M."/>
            <person name="Ohm R.A."/>
            <person name="Pangilinan J."/>
            <person name="Pereira M.F."/>
            <person name="Perotto S."/>
            <person name="Peter M."/>
            <person name="Pfister S."/>
            <person name="Riley R."/>
            <person name="Sitrit Y."/>
            <person name="Stielow J.B."/>
            <person name="Szollosi G."/>
            <person name="Zifcakova L."/>
            <person name="Stursova M."/>
            <person name="Spatafora J.W."/>
            <person name="Tedersoo L."/>
            <person name="Vaario L.M."/>
            <person name="Yamada A."/>
            <person name="Yan M."/>
            <person name="Wang P."/>
            <person name="Xu J."/>
            <person name="Bruns T."/>
            <person name="Baldrian P."/>
            <person name="Vilgalys R."/>
            <person name="Dunand C."/>
            <person name="Henrissat B."/>
            <person name="Grigoriev I.V."/>
            <person name="Hibbett D."/>
            <person name="Nagy L.G."/>
            <person name="Martin F.M."/>
        </authorList>
    </citation>
    <scope>NUCLEOTIDE SEQUENCE</scope>
    <source>
        <strain evidence="2">BED1</strain>
    </source>
</reference>
<evidence type="ECO:0000259" key="1">
    <source>
        <dbReference type="Pfam" id="PF20236"/>
    </source>
</evidence>
<evidence type="ECO:0000313" key="2">
    <source>
        <dbReference type="EMBL" id="KAF8436046.1"/>
    </source>
</evidence>
<dbReference type="AlphaFoldDB" id="A0AAD4BPR6"/>
<dbReference type="Proteomes" id="UP001194468">
    <property type="component" value="Unassembled WGS sequence"/>
</dbReference>
<evidence type="ECO:0000313" key="3">
    <source>
        <dbReference type="Proteomes" id="UP001194468"/>
    </source>
</evidence>
<dbReference type="EMBL" id="WHUW01000023">
    <property type="protein sequence ID" value="KAF8436046.1"/>
    <property type="molecule type" value="Genomic_DNA"/>
</dbReference>